<accession>A0A170VN94</accession>
<dbReference type="EMBL" id="GEMB01006533">
    <property type="protein sequence ID" value="JAR96810.1"/>
    <property type="molecule type" value="Transcribed_RNA"/>
</dbReference>
<evidence type="ECO:0000313" key="1">
    <source>
        <dbReference type="EMBL" id="JAR96810.1"/>
    </source>
</evidence>
<proteinExistence type="predicted"/>
<sequence length="98" mass="11322">KHRFRSIFQNHLTSIAKQISDLDTANHLNSLSARSKRLLETLIQDLESHKDNIVYQLTALELKLSPLIRQVNQTLSHIKAVQYYIYNNGLHVAQQSVE</sequence>
<feature type="non-terminal residue" evidence="1">
    <location>
        <position position="98"/>
    </location>
</feature>
<feature type="non-terminal residue" evidence="1">
    <location>
        <position position="1"/>
    </location>
</feature>
<name>A0A170VN94_TRIIF</name>
<dbReference type="AlphaFoldDB" id="A0A170VN94"/>
<protein>
    <submittedName>
        <fullName evidence="1">Prominin-like protein</fullName>
    </submittedName>
</protein>
<reference evidence="1" key="1">
    <citation type="submission" date="2016-04" db="EMBL/GenBank/DDBJ databases">
        <authorList>
            <person name="Calderon-Fernandez G.M.Sr."/>
        </authorList>
    </citation>
    <scope>NUCLEOTIDE SEQUENCE</scope>
    <source>
        <strain evidence="1">Int1</strain>
        <tissue evidence="1">Integument</tissue>
    </source>
</reference>
<reference evidence="1" key="2">
    <citation type="journal article" date="2017" name="J. Med. Entomol.">
        <title>Transcriptome Analysis of the Triatoma infestans (Hemiptera: Reduviidae) Integument.</title>
        <authorList>
            <person name="Calderon-Fernandez G.M."/>
            <person name="Moriconi D.E."/>
            <person name="Dulbecco A.B."/>
            <person name="Juarez M.P."/>
        </authorList>
    </citation>
    <scope>NUCLEOTIDE SEQUENCE</scope>
    <source>
        <strain evidence="1">Int1</strain>
        <tissue evidence="1">Integument</tissue>
    </source>
</reference>
<organism evidence="1">
    <name type="scientific">Triatoma infestans</name>
    <name type="common">Assassin bug</name>
    <dbReference type="NCBI Taxonomy" id="30076"/>
    <lineage>
        <taxon>Eukaryota</taxon>
        <taxon>Metazoa</taxon>
        <taxon>Ecdysozoa</taxon>
        <taxon>Arthropoda</taxon>
        <taxon>Hexapoda</taxon>
        <taxon>Insecta</taxon>
        <taxon>Pterygota</taxon>
        <taxon>Neoptera</taxon>
        <taxon>Paraneoptera</taxon>
        <taxon>Hemiptera</taxon>
        <taxon>Heteroptera</taxon>
        <taxon>Panheteroptera</taxon>
        <taxon>Cimicomorpha</taxon>
        <taxon>Reduviidae</taxon>
        <taxon>Triatominae</taxon>
        <taxon>Triatoma</taxon>
    </lineage>
</organism>